<keyword evidence="2" id="KW-0732">Signal</keyword>
<organism evidence="3 4">
    <name type="scientific">Paractinoplanes durhamensis</name>
    <dbReference type="NCBI Taxonomy" id="113563"/>
    <lineage>
        <taxon>Bacteria</taxon>
        <taxon>Bacillati</taxon>
        <taxon>Actinomycetota</taxon>
        <taxon>Actinomycetes</taxon>
        <taxon>Micromonosporales</taxon>
        <taxon>Micromonosporaceae</taxon>
        <taxon>Paractinoplanes</taxon>
    </lineage>
</organism>
<protein>
    <submittedName>
        <fullName evidence="3">Uncharacterized protein</fullName>
    </submittedName>
</protein>
<dbReference type="RefSeq" id="WP_203726354.1">
    <property type="nucleotide sequence ID" value="NZ_BAAATX010000003.1"/>
</dbReference>
<feature type="chain" id="PRO_5046928533" evidence="2">
    <location>
        <begin position="28"/>
        <end position="162"/>
    </location>
</feature>
<accession>A0ABQ3YT20</accession>
<keyword evidence="1" id="KW-1133">Transmembrane helix</keyword>
<feature type="transmembrane region" description="Helical" evidence="1">
    <location>
        <begin position="45"/>
        <end position="62"/>
    </location>
</feature>
<keyword evidence="1" id="KW-0472">Membrane</keyword>
<name>A0ABQ3YT20_9ACTN</name>
<proteinExistence type="predicted"/>
<dbReference type="Proteomes" id="UP000637628">
    <property type="component" value="Unassembled WGS sequence"/>
</dbReference>
<dbReference type="EMBL" id="BOML01000019">
    <property type="protein sequence ID" value="GIE00720.1"/>
    <property type="molecule type" value="Genomic_DNA"/>
</dbReference>
<evidence type="ECO:0000256" key="2">
    <source>
        <dbReference type="SAM" id="SignalP"/>
    </source>
</evidence>
<evidence type="ECO:0000256" key="1">
    <source>
        <dbReference type="SAM" id="Phobius"/>
    </source>
</evidence>
<keyword evidence="4" id="KW-1185">Reference proteome</keyword>
<feature type="signal peptide" evidence="2">
    <location>
        <begin position="1"/>
        <end position="27"/>
    </location>
</feature>
<reference evidence="3 4" key="1">
    <citation type="submission" date="2021-01" db="EMBL/GenBank/DDBJ databases">
        <title>Whole genome shotgun sequence of Actinoplanes durhamensis NBRC 14914.</title>
        <authorList>
            <person name="Komaki H."/>
            <person name="Tamura T."/>
        </authorList>
    </citation>
    <scope>NUCLEOTIDE SEQUENCE [LARGE SCALE GENOMIC DNA]</scope>
    <source>
        <strain evidence="3 4">NBRC 14914</strain>
    </source>
</reference>
<evidence type="ECO:0000313" key="3">
    <source>
        <dbReference type="EMBL" id="GIE00720.1"/>
    </source>
</evidence>
<comment type="caution">
    <text evidence="3">The sequence shown here is derived from an EMBL/GenBank/DDBJ whole genome shotgun (WGS) entry which is preliminary data.</text>
</comment>
<gene>
    <name evidence="3" type="ORF">Adu01nite_20700</name>
</gene>
<keyword evidence="1" id="KW-0812">Transmembrane</keyword>
<evidence type="ECO:0000313" key="4">
    <source>
        <dbReference type="Proteomes" id="UP000637628"/>
    </source>
</evidence>
<sequence>MRRKLASGLAAAAAGAAVLVAGSPAQASSARYYSPDEATRIVQNFLNGAAVGSVTCGITAVVNKMKKYKARSQLNLIAAYSGEIAAKNAGTSATCKLAKQLALAAAETAAIGATGRQVWIEDLSVADRCGYISKKITFTYLIGPSPSWTLRYSGSVKVPCGT</sequence>